<dbReference type="EMBL" id="CP055900">
    <property type="protein sequence ID" value="QKX57871.1"/>
    <property type="molecule type" value="Genomic_DNA"/>
</dbReference>
<keyword evidence="3" id="KW-1185">Reference proteome</keyword>
<reference evidence="3" key="1">
    <citation type="submission" date="2020-06" db="EMBL/GenBank/DDBJ databases">
        <title>A chromosome-scale genome assembly of Talaromyces rugulosus W13939.</title>
        <authorList>
            <person name="Wang B."/>
            <person name="Guo L."/>
            <person name="Ye K."/>
            <person name="Wang L."/>
        </authorList>
    </citation>
    <scope>NUCLEOTIDE SEQUENCE [LARGE SCALE GENOMIC DNA]</scope>
    <source>
        <strain evidence="3">W13939</strain>
    </source>
</reference>
<evidence type="ECO:0000256" key="1">
    <source>
        <dbReference type="SAM" id="MobiDB-lite"/>
    </source>
</evidence>
<dbReference type="GeneID" id="55992489"/>
<feature type="compositionally biased region" description="Basic residues" evidence="1">
    <location>
        <begin position="23"/>
        <end position="33"/>
    </location>
</feature>
<feature type="region of interest" description="Disordered" evidence="1">
    <location>
        <begin position="1"/>
        <end position="113"/>
    </location>
</feature>
<protein>
    <submittedName>
        <fullName evidence="2">Uncharacterized protein</fullName>
    </submittedName>
</protein>
<dbReference type="AlphaFoldDB" id="A0A7H8QWP0"/>
<gene>
    <name evidence="2" type="ORF">TRUGW13939_04991</name>
</gene>
<sequence length="180" mass="20310">MAFHCQQPQNGRRGGRRDFNSNNRRRRSNRPTKQRLPAKDADGNIAMGGMELATPSSFPLGRQNIPGPYRGRNSRGGSRQPRNWNQNKVQKSPRKGTQALRYTPPPPPRPEPTFWEKVNWEPKDTSMEDAPAPPEWSQFSYANTNGLHTQIDIEGDIVMGEAPSLTMTLLTELMSVIELS</sequence>
<dbReference type="KEGG" id="trg:TRUGW13939_04991"/>
<accession>A0A7H8QWP0</accession>
<dbReference type="RefSeq" id="XP_035344049.1">
    <property type="nucleotide sequence ID" value="XM_035488156.1"/>
</dbReference>
<dbReference type="OrthoDB" id="10432334at2759"/>
<evidence type="ECO:0000313" key="2">
    <source>
        <dbReference type="EMBL" id="QKX57871.1"/>
    </source>
</evidence>
<proteinExistence type="predicted"/>
<feature type="compositionally biased region" description="Polar residues" evidence="1">
    <location>
        <begin position="75"/>
        <end position="90"/>
    </location>
</feature>
<evidence type="ECO:0000313" key="3">
    <source>
        <dbReference type="Proteomes" id="UP000509510"/>
    </source>
</evidence>
<name>A0A7H8QWP0_TALRU</name>
<organism evidence="2 3">
    <name type="scientific">Talaromyces rugulosus</name>
    <name type="common">Penicillium rugulosum</name>
    <dbReference type="NCBI Taxonomy" id="121627"/>
    <lineage>
        <taxon>Eukaryota</taxon>
        <taxon>Fungi</taxon>
        <taxon>Dikarya</taxon>
        <taxon>Ascomycota</taxon>
        <taxon>Pezizomycotina</taxon>
        <taxon>Eurotiomycetes</taxon>
        <taxon>Eurotiomycetidae</taxon>
        <taxon>Eurotiales</taxon>
        <taxon>Trichocomaceae</taxon>
        <taxon>Talaromyces</taxon>
        <taxon>Talaromyces sect. Islandici</taxon>
    </lineage>
</organism>
<feature type="compositionally biased region" description="Polar residues" evidence="1">
    <location>
        <begin position="1"/>
        <end position="10"/>
    </location>
</feature>
<dbReference type="Proteomes" id="UP000509510">
    <property type="component" value="Chromosome III"/>
</dbReference>